<keyword evidence="3" id="KW-0663">Pyridoxal phosphate</keyword>
<dbReference type="SUPFAM" id="SSF50621">
    <property type="entry name" value="Alanine racemase C-terminal domain-like"/>
    <property type="match status" value="1"/>
</dbReference>
<evidence type="ECO:0000256" key="2">
    <source>
        <dbReference type="ARBA" id="ARBA00008872"/>
    </source>
</evidence>
<dbReference type="Gene3D" id="3.20.20.10">
    <property type="entry name" value="Alanine racemase"/>
    <property type="match status" value="1"/>
</dbReference>
<evidence type="ECO:0000313" key="6">
    <source>
        <dbReference type="EnsemblMetazoa" id="PPAI000815-PA"/>
    </source>
</evidence>
<dbReference type="SUPFAM" id="SSF51419">
    <property type="entry name" value="PLP-binding barrel"/>
    <property type="match status" value="1"/>
</dbReference>
<dbReference type="VEuPathDB" id="VectorBase:PPAI000815"/>
<comment type="similarity">
    <text evidence="2">Belongs to the Orn/Lys/Arg decarboxylase class-II family.</text>
</comment>
<dbReference type="GO" id="GO:0033387">
    <property type="term" value="P:putrescine biosynthetic process from arginine, via ornithine"/>
    <property type="evidence" value="ECO:0007669"/>
    <property type="project" value="TreeGrafter"/>
</dbReference>
<name>A0A1B0D0E3_PHLPP</name>
<dbReference type="InterPro" id="IPR022644">
    <property type="entry name" value="De-COase2_N"/>
</dbReference>
<dbReference type="GO" id="GO:0005737">
    <property type="term" value="C:cytoplasm"/>
    <property type="evidence" value="ECO:0007669"/>
    <property type="project" value="TreeGrafter"/>
</dbReference>
<accession>A0A1B0D0E3</accession>
<dbReference type="PANTHER" id="PTHR11482:SF6">
    <property type="entry name" value="ORNITHINE DECARBOXYLASE 1-RELATED"/>
    <property type="match status" value="1"/>
</dbReference>
<dbReference type="Pfam" id="PF02784">
    <property type="entry name" value="Orn_Arg_deC_N"/>
    <property type="match status" value="1"/>
</dbReference>
<keyword evidence="4" id="KW-0456">Lyase</keyword>
<evidence type="ECO:0000256" key="4">
    <source>
        <dbReference type="ARBA" id="ARBA00023239"/>
    </source>
</evidence>
<evidence type="ECO:0000313" key="7">
    <source>
        <dbReference type="Proteomes" id="UP000092462"/>
    </source>
</evidence>
<dbReference type="InterPro" id="IPR002433">
    <property type="entry name" value="Orn_de-COase"/>
</dbReference>
<dbReference type="InterPro" id="IPR009006">
    <property type="entry name" value="Ala_racemase/Decarboxylase_C"/>
</dbReference>
<dbReference type="GO" id="GO:0004586">
    <property type="term" value="F:ornithine decarboxylase activity"/>
    <property type="evidence" value="ECO:0007669"/>
    <property type="project" value="TreeGrafter"/>
</dbReference>
<keyword evidence="7" id="KW-1185">Reference proteome</keyword>
<evidence type="ECO:0000259" key="5">
    <source>
        <dbReference type="Pfam" id="PF02784"/>
    </source>
</evidence>
<protein>
    <recommendedName>
        <fullName evidence="5">Orn/DAP/Arg decarboxylase 2 N-terminal domain-containing protein</fullName>
    </recommendedName>
</protein>
<dbReference type="EMBL" id="AJVK01021342">
    <property type="status" value="NOT_ANNOTATED_CDS"/>
    <property type="molecule type" value="Genomic_DNA"/>
</dbReference>
<dbReference type="PRINTS" id="PR01182">
    <property type="entry name" value="ORNDCRBXLASE"/>
</dbReference>
<evidence type="ECO:0000256" key="1">
    <source>
        <dbReference type="ARBA" id="ARBA00001933"/>
    </source>
</evidence>
<evidence type="ECO:0000256" key="3">
    <source>
        <dbReference type="ARBA" id="ARBA00022898"/>
    </source>
</evidence>
<dbReference type="PANTHER" id="PTHR11482">
    <property type="entry name" value="ARGININE/DIAMINOPIMELATE/ORNITHINE DECARBOXYLASE"/>
    <property type="match status" value="1"/>
</dbReference>
<dbReference type="PRINTS" id="PR01179">
    <property type="entry name" value="ODADCRBXLASE"/>
</dbReference>
<proteinExistence type="inferred from homology"/>
<dbReference type="AlphaFoldDB" id="A0A1B0D0E3"/>
<dbReference type="EnsemblMetazoa" id="PPAI000815-RA">
    <property type="protein sequence ID" value="PPAI000815-PA"/>
    <property type="gene ID" value="PPAI000815"/>
</dbReference>
<dbReference type="InterPro" id="IPR000183">
    <property type="entry name" value="Orn/DAP/Arg_de-COase"/>
</dbReference>
<sequence>MSACARSLVLRIRCDAEKAYAPIGDKFGCDPKLEGRLLLTQAKNLGLSVIGISFHVGSGCEDPPSFRKAIAAARTLFDYGTTLGHRMTLLDIGGGFPGHIGREIDEITNVINTALEDYFPPGDYNNVKIIAEPGRFFVYSAYTLGATIHSKKQLLDSSGNAYHVKYFINDGVHGTFNFLLYGIPLSSCYALTRRTADKKVTNDSLVQCSLLGPTCNGFDKMTENVHLPHLDIGDVIVFPNMGAYTLSMSSTFNGFPKPRILYFQEREGSTD</sequence>
<dbReference type="InterPro" id="IPR029066">
    <property type="entry name" value="PLP-binding_barrel"/>
</dbReference>
<dbReference type="VEuPathDB" id="VectorBase:PPAPM1_001318"/>
<comment type="cofactor">
    <cofactor evidence="1">
        <name>pyridoxal 5'-phosphate</name>
        <dbReference type="ChEBI" id="CHEBI:597326"/>
    </cofactor>
</comment>
<organism evidence="6 7">
    <name type="scientific">Phlebotomus papatasi</name>
    <name type="common">Sandfly</name>
    <dbReference type="NCBI Taxonomy" id="29031"/>
    <lineage>
        <taxon>Eukaryota</taxon>
        <taxon>Metazoa</taxon>
        <taxon>Ecdysozoa</taxon>
        <taxon>Arthropoda</taxon>
        <taxon>Hexapoda</taxon>
        <taxon>Insecta</taxon>
        <taxon>Pterygota</taxon>
        <taxon>Neoptera</taxon>
        <taxon>Endopterygota</taxon>
        <taxon>Diptera</taxon>
        <taxon>Nematocera</taxon>
        <taxon>Psychodoidea</taxon>
        <taxon>Psychodidae</taxon>
        <taxon>Phlebotomus</taxon>
        <taxon>Phlebotomus</taxon>
    </lineage>
</organism>
<feature type="domain" description="Orn/DAP/Arg decarboxylase 2 N-terminal" evidence="5">
    <location>
        <begin position="7"/>
        <end position="138"/>
    </location>
</feature>
<dbReference type="Gene3D" id="2.40.37.10">
    <property type="entry name" value="Lyase, Ornithine Decarboxylase, Chain A, domain 1"/>
    <property type="match status" value="1"/>
</dbReference>
<dbReference type="Proteomes" id="UP000092462">
    <property type="component" value="Unassembled WGS sequence"/>
</dbReference>
<reference evidence="6" key="1">
    <citation type="submission" date="2022-08" db="UniProtKB">
        <authorList>
            <consortium name="EnsemblMetazoa"/>
        </authorList>
    </citation>
    <scope>IDENTIFICATION</scope>
    <source>
        <strain evidence="6">Israel</strain>
    </source>
</reference>